<feature type="region of interest" description="Disordered" evidence="1">
    <location>
        <begin position="1"/>
        <end position="22"/>
    </location>
</feature>
<evidence type="ECO:0000256" key="1">
    <source>
        <dbReference type="SAM" id="MobiDB-lite"/>
    </source>
</evidence>
<sequence length="119" mass="12687">MATSSCSESFGSDWSHECDSGAGRSCQLALSGRARVLLRFYKPALLWSLTCCPAFIPERSTGQVKVAAVPQGLQHLTLQKTTNSFPSGLAAAPTWMQFLSTKAAGQMDVSHGLNVAQEP</sequence>
<keyword evidence="3" id="KW-1185">Reference proteome</keyword>
<reference evidence="3" key="1">
    <citation type="journal article" date="2013" name="Nat. Genet.">
        <title>The duck genome and transcriptome provide insight into an avian influenza virus reservoir species.</title>
        <authorList>
            <person name="Huang Y."/>
            <person name="Li Y."/>
            <person name="Burt D.W."/>
            <person name="Chen H."/>
            <person name="Zhang Y."/>
            <person name="Qian W."/>
            <person name="Kim H."/>
            <person name="Gan S."/>
            <person name="Zhao Y."/>
            <person name="Li J."/>
            <person name="Yi K."/>
            <person name="Feng H."/>
            <person name="Zhu P."/>
            <person name="Li B."/>
            <person name="Liu Q."/>
            <person name="Fairley S."/>
            <person name="Magor K.E."/>
            <person name="Du Z."/>
            <person name="Hu X."/>
            <person name="Goodman L."/>
            <person name="Tafer H."/>
            <person name="Vignal A."/>
            <person name="Lee T."/>
            <person name="Kim K.W."/>
            <person name="Sheng Z."/>
            <person name="An Y."/>
            <person name="Searle S."/>
            <person name="Herrero J."/>
            <person name="Groenen M.A."/>
            <person name="Crooijmans R.P."/>
            <person name="Faraut T."/>
            <person name="Cai Q."/>
            <person name="Webster R.G."/>
            <person name="Aldridge J.R."/>
            <person name="Warren W.C."/>
            <person name="Bartschat S."/>
            <person name="Kehr S."/>
            <person name="Marz M."/>
            <person name="Stadler P.F."/>
            <person name="Smith J."/>
            <person name="Kraus R.H."/>
            <person name="Zhao Y."/>
            <person name="Ren L."/>
            <person name="Fei J."/>
            <person name="Morisson M."/>
            <person name="Kaiser P."/>
            <person name="Griffin D.K."/>
            <person name="Rao M."/>
            <person name="Pitel F."/>
            <person name="Wang J."/>
            <person name="Li N."/>
        </authorList>
    </citation>
    <scope>NUCLEOTIDE SEQUENCE [LARGE SCALE GENOMIC DNA]</scope>
</reference>
<dbReference type="AlphaFoldDB" id="R0LN86"/>
<evidence type="ECO:0000313" key="2">
    <source>
        <dbReference type="EMBL" id="EOB01863.1"/>
    </source>
</evidence>
<protein>
    <submittedName>
        <fullName evidence="2">Uncharacterized protein</fullName>
    </submittedName>
</protein>
<organism evidence="2 3">
    <name type="scientific">Anas platyrhynchos</name>
    <name type="common">Mallard</name>
    <name type="synonym">Anas boschas</name>
    <dbReference type="NCBI Taxonomy" id="8839"/>
    <lineage>
        <taxon>Eukaryota</taxon>
        <taxon>Metazoa</taxon>
        <taxon>Chordata</taxon>
        <taxon>Craniata</taxon>
        <taxon>Vertebrata</taxon>
        <taxon>Euteleostomi</taxon>
        <taxon>Archelosauria</taxon>
        <taxon>Archosauria</taxon>
        <taxon>Dinosauria</taxon>
        <taxon>Saurischia</taxon>
        <taxon>Theropoda</taxon>
        <taxon>Coelurosauria</taxon>
        <taxon>Aves</taxon>
        <taxon>Neognathae</taxon>
        <taxon>Galloanserae</taxon>
        <taxon>Anseriformes</taxon>
        <taxon>Anatidae</taxon>
        <taxon>Anatinae</taxon>
        <taxon>Anas</taxon>
    </lineage>
</organism>
<accession>R0LN86</accession>
<evidence type="ECO:0000313" key="3">
    <source>
        <dbReference type="Proteomes" id="UP000296049"/>
    </source>
</evidence>
<dbReference type="Proteomes" id="UP000296049">
    <property type="component" value="Unassembled WGS sequence"/>
</dbReference>
<dbReference type="EMBL" id="KB743031">
    <property type="protein sequence ID" value="EOB01863.1"/>
    <property type="molecule type" value="Genomic_DNA"/>
</dbReference>
<name>R0LN86_ANAPL</name>
<feature type="compositionally biased region" description="Polar residues" evidence="1">
    <location>
        <begin position="1"/>
        <end position="12"/>
    </location>
</feature>
<proteinExistence type="predicted"/>
<gene>
    <name evidence="2" type="ORF">Anapl_12106</name>
</gene>